<reference evidence="1" key="1">
    <citation type="submission" date="2019-12" db="EMBL/GenBank/DDBJ databases">
        <title>Genome sequencing and annotation of Brassica cretica.</title>
        <authorList>
            <person name="Studholme D.J."/>
            <person name="Sarris P.F."/>
        </authorList>
    </citation>
    <scope>NUCLEOTIDE SEQUENCE</scope>
    <source>
        <strain evidence="1">PFS-102/07</strain>
        <tissue evidence="1">Leaf</tissue>
    </source>
</reference>
<comment type="caution">
    <text evidence="1">The sequence shown here is derived from an EMBL/GenBank/DDBJ whole genome shotgun (WGS) entry which is preliminary data.</text>
</comment>
<sequence length="59" mass="6606">MGRFHWSISGNYNLCVSCGRQLNIFGAKAEACTETCVFCCSVWLVLLQVMLCKLCSHVM</sequence>
<organism evidence="1">
    <name type="scientific">Brassica cretica</name>
    <name type="common">Mustard</name>
    <dbReference type="NCBI Taxonomy" id="69181"/>
    <lineage>
        <taxon>Eukaryota</taxon>
        <taxon>Viridiplantae</taxon>
        <taxon>Streptophyta</taxon>
        <taxon>Embryophyta</taxon>
        <taxon>Tracheophyta</taxon>
        <taxon>Spermatophyta</taxon>
        <taxon>Magnoliopsida</taxon>
        <taxon>eudicotyledons</taxon>
        <taxon>Gunneridae</taxon>
        <taxon>Pentapetalae</taxon>
        <taxon>rosids</taxon>
        <taxon>malvids</taxon>
        <taxon>Brassicales</taxon>
        <taxon>Brassicaceae</taxon>
        <taxon>Brassiceae</taxon>
        <taxon>Brassica</taxon>
    </lineage>
</organism>
<gene>
    <name evidence="1" type="ORF">F2Q70_00028614</name>
</gene>
<evidence type="ECO:0000313" key="1">
    <source>
        <dbReference type="EMBL" id="KAF2605432.1"/>
    </source>
</evidence>
<name>A0A8S9LGF3_BRACR</name>
<dbReference type="AlphaFoldDB" id="A0A8S9LGF3"/>
<dbReference type="EMBL" id="QGKY02000094">
    <property type="protein sequence ID" value="KAF2605432.1"/>
    <property type="molecule type" value="Genomic_DNA"/>
</dbReference>
<protein>
    <submittedName>
        <fullName evidence="1">Uncharacterized protein</fullName>
    </submittedName>
</protein>
<accession>A0A8S9LGF3</accession>
<proteinExistence type="predicted"/>